<accession>A0AAN9SLB1</accession>
<dbReference type="Proteomes" id="UP001386955">
    <property type="component" value="Unassembled WGS sequence"/>
</dbReference>
<dbReference type="EMBL" id="JAYMYS010000003">
    <property type="protein sequence ID" value="KAK7400160.1"/>
    <property type="molecule type" value="Genomic_DNA"/>
</dbReference>
<protein>
    <submittedName>
        <fullName evidence="1">Uncharacterized protein</fullName>
    </submittedName>
</protein>
<name>A0AAN9SLB1_PSOTE</name>
<proteinExistence type="predicted"/>
<reference evidence="1 2" key="1">
    <citation type="submission" date="2024-01" db="EMBL/GenBank/DDBJ databases">
        <title>The genomes of 5 underutilized Papilionoideae crops provide insights into root nodulation and disease resistanc.</title>
        <authorList>
            <person name="Jiang F."/>
        </authorList>
    </citation>
    <scope>NUCLEOTIDE SEQUENCE [LARGE SCALE GENOMIC DNA]</scope>
    <source>
        <strain evidence="1">DUOXIRENSHENG_FW03</strain>
        <tissue evidence="1">Leaves</tissue>
    </source>
</reference>
<comment type="caution">
    <text evidence="1">The sequence shown here is derived from an EMBL/GenBank/DDBJ whole genome shotgun (WGS) entry which is preliminary data.</text>
</comment>
<keyword evidence="2" id="KW-1185">Reference proteome</keyword>
<gene>
    <name evidence="1" type="ORF">VNO78_11360</name>
</gene>
<organism evidence="1 2">
    <name type="scientific">Psophocarpus tetragonolobus</name>
    <name type="common">Winged bean</name>
    <name type="synonym">Dolichos tetragonolobus</name>
    <dbReference type="NCBI Taxonomy" id="3891"/>
    <lineage>
        <taxon>Eukaryota</taxon>
        <taxon>Viridiplantae</taxon>
        <taxon>Streptophyta</taxon>
        <taxon>Embryophyta</taxon>
        <taxon>Tracheophyta</taxon>
        <taxon>Spermatophyta</taxon>
        <taxon>Magnoliopsida</taxon>
        <taxon>eudicotyledons</taxon>
        <taxon>Gunneridae</taxon>
        <taxon>Pentapetalae</taxon>
        <taxon>rosids</taxon>
        <taxon>fabids</taxon>
        <taxon>Fabales</taxon>
        <taxon>Fabaceae</taxon>
        <taxon>Papilionoideae</taxon>
        <taxon>50 kb inversion clade</taxon>
        <taxon>NPAAA clade</taxon>
        <taxon>indigoferoid/millettioid clade</taxon>
        <taxon>Phaseoleae</taxon>
        <taxon>Psophocarpus</taxon>
    </lineage>
</organism>
<evidence type="ECO:0000313" key="2">
    <source>
        <dbReference type="Proteomes" id="UP001386955"/>
    </source>
</evidence>
<evidence type="ECO:0000313" key="1">
    <source>
        <dbReference type="EMBL" id="KAK7400160.1"/>
    </source>
</evidence>
<sequence>MGNRPIFGDRSAACCSALRHLRQSVSEGSNNSVGSPTRQASQPSAARLVRFFKQNRQALGYIFLSLSYVKWHDVRTAQALAGVRRNMRHPWGKHGNLGKEANGRFLFADGRASVRQFLWVLGKSIDTSCIVLNEFMLGVGFMLHNLG</sequence>
<dbReference type="AlphaFoldDB" id="A0AAN9SLB1"/>